<feature type="domain" description="Porin" evidence="2">
    <location>
        <begin position="7"/>
        <end position="290"/>
    </location>
</feature>
<protein>
    <submittedName>
        <fullName evidence="3">Porin</fullName>
    </submittedName>
</protein>
<dbReference type="SUPFAM" id="SSF56935">
    <property type="entry name" value="Porins"/>
    <property type="match status" value="1"/>
</dbReference>
<keyword evidence="4" id="KW-1185">Reference proteome</keyword>
<proteinExistence type="predicted"/>
<dbReference type="RefSeq" id="WP_233676285.1">
    <property type="nucleotide sequence ID" value="NZ_JAJUOS010000004.1"/>
</dbReference>
<dbReference type="InterPro" id="IPR023614">
    <property type="entry name" value="Porin_dom_sf"/>
</dbReference>
<evidence type="ECO:0000313" key="4">
    <source>
        <dbReference type="Proteomes" id="UP001521181"/>
    </source>
</evidence>
<comment type="caution">
    <text evidence="3">The sequence shown here is derived from an EMBL/GenBank/DDBJ whole genome shotgun (WGS) entry which is preliminary data.</text>
</comment>
<organism evidence="3 4">
    <name type="scientific">Rhodobacter flavimaris</name>
    <dbReference type="NCBI Taxonomy" id="2907145"/>
    <lineage>
        <taxon>Bacteria</taxon>
        <taxon>Pseudomonadati</taxon>
        <taxon>Pseudomonadota</taxon>
        <taxon>Alphaproteobacteria</taxon>
        <taxon>Rhodobacterales</taxon>
        <taxon>Rhodobacter group</taxon>
        <taxon>Rhodobacter</taxon>
    </lineage>
</organism>
<dbReference type="InterPro" id="IPR033900">
    <property type="entry name" value="Gram_neg_porin_domain"/>
</dbReference>
<evidence type="ECO:0000259" key="2">
    <source>
        <dbReference type="Pfam" id="PF13609"/>
    </source>
</evidence>
<name>A0ABS8YVJ5_9RHOB</name>
<dbReference type="Proteomes" id="UP001521181">
    <property type="component" value="Unassembled WGS sequence"/>
</dbReference>
<reference evidence="3 4" key="1">
    <citation type="submission" date="2021-12" db="EMBL/GenBank/DDBJ databases">
        <title>Sinirhodobacter sp. WL0062 is a bacterium isolated from seawater.</title>
        <authorList>
            <person name="Wang L."/>
            <person name="He W."/>
            <person name="Zhang D.-F."/>
        </authorList>
    </citation>
    <scope>NUCLEOTIDE SEQUENCE [LARGE SCALE GENOMIC DNA]</scope>
    <source>
        <strain evidence="3 4">WL0062</strain>
    </source>
</reference>
<dbReference type="EMBL" id="JAJUOS010000004">
    <property type="protein sequence ID" value="MCE5973285.1"/>
    <property type="molecule type" value="Genomic_DNA"/>
</dbReference>
<feature type="signal peptide" evidence="1">
    <location>
        <begin position="1"/>
        <end position="20"/>
    </location>
</feature>
<sequence>MKKVLLATTALVFSAGFAAAEVTISGSANMGFKYDEGDLAYAGKKAAGWYEIDMDVTGTMESDSGLTFGATIELDSDYASLAAGQSLADLYDCYLDEGFSDECAVGSNETLAGSVFVSGAFGTFTVGSVDPVADDIGLTDIGFDGIGTDNVAEMSAYSGSADARWDYTVGAVTLGASVNTISEDYGLLGAYDFGAGKVALSFDHDEAGDNDSVGLLVKGTVAGIAGELYVADDDTTGTSWGVYGAYTTGALTLEASYADYDDNEDEAYGIGAKYALGGGAKLAGGVGSVGGDTVADLGVTFSF</sequence>
<evidence type="ECO:0000313" key="3">
    <source>
        <dbReference type="EMBL" id="MCE5973285.1"/>
    </source>
</evidence>
<dbReference type="Pfam" id="PF13609">
    <property type="entry name" value="Porin_4"/>
    <property type="match status" value="1"/>
</dbReference>
<evidence type="ECO:0000256" key="1">
    <source>
        <dbReference type="SAM" id="SignalP"/>
    </source>
</evidence>
<dbReference type="Gene3D" id="2.40.160.10">
    <property type="entry name" value="Porin"/>
    <property type="match status" value="1"/>
</dbReference>
<gene>
    <name evidence="3" type="ORF">LZA78_07320</name>
</gene>
<accession>A0ABS8YVJ5</accession>
<feature type="chain" id="PRO_5046466362" evidence="1">
    <location>
        <begin position="21"/>
        <end position="303"/>
    </location>
</feature>
<keyword evidence="1" id="KW-0732">Signal</keyword>